<feature type="signal peptide" evidence="1">
    <location>
        <begin position="1"/>
        <end position="25"/>
    </location>
</feature>
<sequence>MTKPAMYKFIYYCLVLITTSLPLLATTTPSERLTSNTQTHAIKVGDTVANNDFLYRKIIEITAEGYYKVQNFYKQIDSKQSDIFVIKETKNLNYFQPLNYYNLQNLIFDGPLTLWSINGHKALEITVSNGNAEGLFKSYDGTNGNIEIEGNYKLGRPEGLWQYWDLDGNIEKQIYYKAGVIQWQKDSINIKGI</sequence>
<name>A0A974NHC4_9GAMM</name>
<organism evidence="2 3">
    <name type="scientific">Entomomonas asaccharolytica</name>
    <dbReference type="NCBI Taxonomy" id="2785331"/>
    <lineage>
        <taxon>Bacteria</taxon>
        <taxon>Pseudomonadati</taxon>
        <taxon>Pseudomonadota</taxon>
        <taxon>Gammaproteobacteria</taxon>
        <taxon>Pseudomonadales</taxon>
        <taxon>Pseudomonadaceae</taxon>
        <taxon>Entomomonas</taxon>
    </lineage>
</organism>
<gene>
    <name evidence="2" type="ORF">JHT90_03935</name>
</gene>
<evidence type="ECO:0000313" key="2">
    <source>
        <dbReference type="EMBL" id="QQP86402.1"/>
    </source>
</evidence>
<dbReference type="SUPFAM" id="SSF82185">
    <property type="entry name" value="Histone H3 K4-specific methyltransferase SET7/9 N-terminal domain"/>
    <property type="match status" value="1"/>
</dbReference>
<feature type="chain" id="PRO_5037284633" evidence="1">
    <location>
        <begin position="26"/>
        <end position="193"/>
    </location>
</feature>
<proteinExistence type="predicted"/>
<dbReference type="AlphaFoldDB" id="A0A974NHC4"/>
<keyword evidence="3" id="KW-1185">Reference proteome</keyword>
<dbReference type="EMBL" id="CP067393">
    <property type="protein sequence ID" value="QQP86402.1"/>
    <property type="molecule type" value="Genomic_DNA"/>
</dbReference>
<dbReference type="RefSeq" id="WP_201094400.1">
    <property type="nucleotide sequence ID" value="NZ_CP067393.1"/>
</dbReference>
<reference evidence="2 3" key="1">
    <citation type="submission" date="2021-01" db="EMBL/GenBank/DDBJ databases">
        <title>Entomomonas sp. F2A isolated from a house cricket (Acheta domesticus).</title>
        <authorList>
            <person name="Spergser J."/>
            <person name="Busse H.-J."/>
        </authorList>
    </citation>
    <scope>NUCLEOTIDE SEQUENCE [LARGE SCALE GENOMIC DNA]</scope>
    <source>
        <strain evidence="2 3">F2A</strain>
    </source>
</reference>
<dbReference type="Gene3D" id="2.20.110.10">
    <property type="entry name" value="Histone H3 K4-specific methyltransferase SET7/9 N-terminal domain"/>
    <property type="match status" value="1"/>
</dbReference>
<accession>A0A974NHC4</accession>
<dbReference type="Proteomes" id="UP000595278">
    <property type="component" value="Chromosome"/>
</dbReference>
<keyword evidence="1" id="KW-0732">Signal</keyword>
<dbReference type="KEGG" id="eaz:JHT90_03935"/>
<protein>
    <submittedName>
        <fullName evidence="2">Uncharacterized protein</fullName>
    </submittedName>
</protein>
<evidence type="ECO:0000313" key="3">
    <source>
        <dbReference type="Proteomes" id="UP000595278"/>
    </source>
</evidence>
<evidence type="ECO:0000256" key="1">
    <source>
        <dbReference type="SAM" id="SignalP"/>
    </source>
</evidence>